<evidence type="ECO:0000256" key="1">
    <source>
        <dbReference type="SAM" id="MobiDB-lite"/>
    </source>
</evidence>
<dbReference type="AlphaFoldDB" id="A0AAD7S943"/>
<evidence type="ECO:0000313" key="3">
    <source>
        <dbReference type="Proteomes" id="UP001221898"/>
    </source>
</evidence>
<sequence length="104" mass="11586">MTRVASRANSQLSDTVRARFLPSFSTPAAASRTEGWGEERRRGEEERTEVTVLPAHTVLPLHRAAETPSGKSLSRRQRSNHSRADFLKRQRTIPAPLPPSQLTA</sequence>
<proteinExistence type="predicted"/>
<feature type="compositionally biased region" description="Pro residues" evidence="1">
    <location>
        <begin position="95"/>
        <end position="104"/>
    </location>
</feature>
<name>A0AAD7S943_9TELE</name>
<accession>A0AAD7S943</accession>
<dbReference type="Proteomes" id="UP001221898">
    <property type="component" value="Unassembled WGS sequence"/>
</dbReference>
<comment type="caution">
    <text evidence="2">The sequence shown here is derived from an EMBL/GenBank/DDBJ whole genome shotgun (WGS) entry which is preliminary data.</text>
</comment>
<dbReference type="EMBL" id="JAINUG010000091">
    <property type="protein sequence ID" value="KAJ8398311.1"/>
    <property type="molecule type" value="Genomic_DNA"/>
</dbReference>
<feature type="region of interest" description="Disordered" evidence="1">
    <location>
        <begin position="1"/>
        <end position="104"/>
    </location>
</feature>
<reference evidence="2" key="1">
    <citation type="journal article" date="2023" name="Science">
        <title>Genome structures resolve the early diversification of teleost fishes.</title>
        <authorList>
            <person name="Parey E."/>
            <person name="Louis A."/>
            <person name="Montfort J."/>
            <person name="Bouchez O."/>
            <person name="Roques C."/>
            <person name="Iampietro C."/>
            <person name="Lluch J."/>
            <person name="Castinel A."/>
            <person name="Donnadieu C."/>
            <person name="Desvignes T."/>
            <person name="Floi Bucao C."/>
            <person name="Jouanno E."/>
            <person name="Wen M."/>
            <person name="Mejri S."/>
            <person name="Dirks R."/>
            <person name="Jansen H."/>
            <person name="Henkel C."/>
            <person name="Chen W.J."/>
            <person name="Zahm M."/>
            <person name="Cabau C."/>
            <person name="Klopp C."/>
            <person name="Thompson A.W."/>
            <person name="Robinson-Rechavi M."/>
            <person name="Braasch I."/>
            <person name="Lecointre G."/>
            <person name="Bobe J."/>
            <person name="Postlethwait J.H."/>
            <person name="Berthelot C."/>
            <person name="Roest Crollius H."/>
            <person name="Guiguen Y."/>
        </authorList>
    </citation>
    <scope>NUCLEOTIDE SEQUENCE</scope>
    <source>
        <strain evidence="2">NC1722</strain>
    </source>
</reference>
<organism evidence="2 3">
    <name type="scientific">Aldrovandia affinis</name>
    <dbReference type="NCBI Taxonomy" id="143900"/>
    <lineage>
        <taxon>Eukaryota</taxon>
        <taxon>Metazoa</taxon>
        <taxon>Chordata</taxon>
        <taxon>Craniata</taxon>
        <taxon>Vertebrata</taxon>
        <taxon>Euteleostomi</taxon>
        <taxon>Actinopterygii</taxon>
        <taxon>Neopterygii</taxon>
        <taxon>Teleostei</taxon>
        <taxon>Notacanthiformes</taxon>
        <taxon>Halosauridae</taxon>
        <taxon>Aldrovandia</taxon>
    </lineage>
</organism>
<feature type="compositionally biased region" description="Basic and acidic residues" evidence="1">
    <location>
        <begin position="35"/>
        <end position="49"/>
    </location>
</feature>
<protein>
    <submittedName>
        <fullName evidence="2">Uncharacterized protein</fullName>
    </submittedName>
</protein>
<keyword evidence="3" id="KW-1185">Reference proteome</keyword>
<gene>
    <name evidence="2" type="ORF">AAFF_G00428810</name>
</gene>
<evidence type="ECO:0000313" key="2">
    <source>
        <dbReference type="EMBL" id="KAJ8398311.1"/>
    </source>
</evidence>